<name>A0A7S0CEV5_9STRA</name>
<evidence type="ECO:0000313" key="1">
    <source>
        <dbReference type="EMBL" id="CAD8421698.1"/>
    </source>
</evidence>
<dbReference type="AlphaFoldDB" id="A0A7S0CEV5"/>
<protein>
    <submittedName>
        <fullName evidence="1">Uncharacterized protein</fullName>
    </submittedName>
</protein>
<reference evidence="1" key="1">
    <citation type="submission" date="2021-01" db="EMBL/GenBank/DDBJ databases">
        <authorList>
            <person name="Corre E."/>
            <person name="Pelletier E."/>
            <person name="Niang G."/>
            <person name="Scheremetjew M."/>
            <person name="Finn R."/>
            <person name="Kale V."/>
            <person name="Holt S."/>
            <person name="Cochrane G."/>
            <person name="Meng A."/>
            <person name="Brown T."/>
            <person name="Cohen L."/>
        </authorList>
    </citation>
    <scope>NUCLEOTIDE SEQUENCE</scope>
    <source>
        <strain evidence="1">CCAP1064/1</strain>
    </source>
</reference>
<organism evidence="1">
    <name type="scientific">Proboscia inermis</name>
    <dbReference type="NCBI Taxonomy" id="420281"/>
    <lineage>
        <taxon>Eukaryota</taxon>
        <taxon>Sar</taxon>
        <taxon>Stramenopiles</taxon>
        <taxon>Ochrophyta</taxon>
        <taxon>Bacillariophyta</taxon>
        <taxon>Coscinodiscophyceae</taxon>
        <taxon>Rhizosoleniophycidae</taxon>
        <taxon>Rhizosoleniales</taxon>
        <taxon>Rhizosoleniaceae</taxon>
        <taxon>Proboscia</taxon>
    </lineage>
</organism>
<gene>
    <name evidence="1" type="ORF">PINE0816_LOCUS17854</name>
</gene>
<accession>A0A7S0CEV5</accession>
<proteinExistence type="predicted"/>
<dbReference type="EMBL" id="HBEL01038386">
    <property type="protein sequence ID" value="CAD8421698.1"/>
    <property type="molecule type" value="Transcribed_RNA"/>
</dbReference>
<sequence>MGATAIFCTTICVRLVGGGVLLLGDDDENHFIFRYRFGKEVLRNSFLTMGLSIGVVTGGSTKKYRPSKMDSKNSEVCTRYPFVVFFSEIDIGLLQCGSS</sequence>